<name>A0ABQ0LR67_MYCCL</name>
<evidence type="ECO:0000256" key="2">
    <source>
        <dbReference type="ARBA" id="ARBA00004922"/>
    </source>
</evidence>
<comment type="similarity">
    <text evidence="3 10">Belongs to the glycosyl hydrolase 47 family.</text>
</comment>
<organism evidence="12 13">
    <name type="scientific">Mycena chlorophos</name>
    <name type="common">Agaric fungus</name>
    <name type="synonym">Agaricus chlorophos</name>
    <dbReference type="NCBI Taxonomy" id="658473"/>
    <lineage>
        <taxon>Eukaryota</taxon>
        <taxon>Fungi</taxon>
        <taxon>Dikarya</taxon>
        <taxon>Basidiomycota</taxon>
        <taxon>Agaricomycotina</taxon>
        <taxon>Agaricomycetes</taxon>
        <taxon>Agaricomycetidae</taxon>
        <taxon>Agaricales</taxon>
        <taxon>Marasmiineae</taxon>
        <taxon>Mycenaceae</taxon>
        <taxon>Mycena</taxon>
    </lineage>
</organism>
<evidence type="ECO:0000256" key="1">
    <source>
        <dbReference type="ARBA" id="ARBA00001913"/>
    </source>
</evidence>
<evidence type="ECO:0000256" key="3">
    <source>
        <dbReference type="ARBA" id="ARBA00007658"/>
    </source>
</evidence>
<dbReference type="GO" id="GO:0016787">
    <property type="term" value="F:hydrolase activity"/>
    <property type="evidence" value="ECO:0007669"/>
    <property type="project" value="UniProtKB-KW"/>
</dbReference>
<keyword evidence="4" id="KW-0479">Metal-binding</keyword>
<dbReference type="Gene3D" id="1.50.10.10">
    <property type="match status" value="1"/>
</dbReference>
<evidence type="ECO:0000256" key="9">
    <source>
        <dbReference type="ARBA" id="ARBA00048605"/>
    </source>
</evidence>
<keyword evidence="13" id="KW-1185">Reference proteome</keyword>
<keyword evidence="11" id="KW-0812">Transmembrane</keyword>
<keyword evidence="6" id="KW-0106">Calcium</keyword>
<keyword evidence="5 10" id="KW-0378">Hydrolase</keyword>
<dbReference type="InterPro" id="IPR036026">
    <property type="entry name" value="Seven-hairpin_glycosidases"/>
</dbReference>
<dbReference type="Proteomes" id="UP000815677">
    <property type="component" value="Unassembled WGS sequence"/>
</dbReference>
<dbReference type="Pfam" id="PF01532">
    <property type="entry name" value="Glyco_hydro_47"/>
    <property type="match status" value="1"/>
</dbReference>
<comment type="pathway">
    <text evidence="2">Protein modification; protein glycosylation.</text>
</comment>
<dbReference type="InterPro" id="IPR001382">
    <property type="entry name" value="Glyco_hydro_47"/>
</dbReference>
<evidence type="ECO:0000256" key="4">
    <source>
        <dbReference type="ARBA" id="ARBA00022723"/>
    </source>
</evidence>
<feature type="transmembrane region" description="Helical" evidence="11">
    <location>
        <begin position="18"/>
        <end position="35"/>
    </location>
</feature>
<evidence type="ECO:0000256" key="7">
    <source>
        <dbReference type="ARBA" id="ARBA00023157"/>
    </source>
</evidence>
<keyword evidence="11" id="KW-0472">Membrane</keyword>
<dbReference type="PANTHER" id="PTHR11742:SF55">
    <property type="entry name" value="ENDOPLASMIC RETICULUM MANNOSYL-OLIGOSACCHARIDE 1,2-ALPHA-MANNOSIDASE"/>
    <property type="match status" value="1"/>
</dbReference>
<dbReference type="EC" id="3.2.1.-" evidence="10"/>
<dbReference type="InterPro" id="IPR050749">
    <property type="entry name" value="Glycosyl_Hydrolase_47"/>
</dbReference>
<evidence type="ECO:0000256" key="11">
    <source>
        <dbReference type="SAM" id="Phobius"/>
    </source>
</evidence>
<evidence type="ECO:0000313" key="12">
    <source>
        <dbReference type="EMBL" id="GAT53580.1"/>
    </source>
</evidence>
<proteinExistence type="inferred from homology"/>
<comment type="catalytic activity">
    <reaction evidence="8">
        <text>N(4)-(alpha-D-Man-(1-&gt;2)-alpha-D-Man-(1-&gt;2)-alpha-D-Man-(1-&gt;3)-[alpha-D-Man-(1-&gt;3)-[alpha-D-Man-(1-&gt;2)-alpha-D-Man-(1-&gt;6)]-alpha-D-Man-(1-&gt;6)]-beta-D-Man-(1-&gt;4)-beta-D-GlcNAc-(1-&gt;4)-beta-D-GlcNAc)-L-asparaginyl-[protein] (N-glucan mannose isomer 8A1,2,3B1,3) + 3 H2O = N(4)-(alpha-D-Man-(1-&gt;3)-[alpha-D-Man-(1-&gt;3)-[alpha-D-Man-(1-&gt;6)]-alpha-D-Man-(1-&gt;6)]-beta-D-Man-(1-&gt;4)-beta-D-GlcNAc-(1-&gt;4)-beta-D-GlcNAc)-L-asparaginyl-[protein] (N-glucan mannose isomer 5A1,2) + 3 beta-D-mannose</text>
        <dbReference type="Rhea" id="RHEA:56028"/>
        <dbReference type="Rhea" id="RHEA-COMP:14358"/>
        <dbReference type="Rhea" id="RHEA-COMP:14367"/>
        <dbReference type="ChEBI" id="CHEBI:15377"/>
        <dbReference type="ChEBI" id="CHEBI:28563"/>
        <dbReference type="ChEBI" id="CHEBI:59087"/>
        <dbReference type="ChEBI" id="CHEBI:60628"/>
        <dbReference type="EC" id="3.2.1.113"/>
    </reaction>
</comment>
<keyword evidence="7" id="KW-1015">Disulfide bond</keyword>
<evidence type="ECO:0000256" key="5">
    <source>
        <dbReference type="ARBA" id="ARBA00022801"/>
    </source>
</evidence>
<keyword evidence="11" id="KW-1133">Transmembrane helix</keyword>
<dbReference type="PRINTS" id="PR00747">
    <property type="entry name" value="GLYHDRLASE47"/>
</dbReference>
<reference evidence="12" key="1">
    <citation type="submission" date="2014-09" db="EMBL/GenBank/DDBJ databases">
        <title>Genome sequence of the luminous mushroom Mycena chlorophos for searching fungal bioluminescence genes.</title>
        <authorList>
            <person name="Tanaka Y."/>
            <person name="Kasuga D."/>
            <person name="Oba Y."/>
            <person name="Hase S."/>
            <person name="Sato K."/>
            <person name="Oba Y."/>
            <person name="Sakakibara Y."/>
        </authorList>
    </citation>
    <scope>NUCLEOTIDE SEQUENCE</scope>
</reference>
<evidence type="ECO:0000256" key="8">
    <source>
        <dbReference type="ARBA" id="ARBA00047669"/>
    </source>
</evidence>
<dbReference type="InterPro" id="IPR012341">
    <property type="entry name" value="6hp_glycosidase-like_sf"/>
</dbReference>
<keyword evidence="10" id="KW-0326">Glycosidase</keyword>
<accession>A0ABQ0LR67</accession>
<protein>
    <recommendedName>
        <fullName evidence="10">alpha-1,2-Mannosidase</fullName>
        <ecNumber evidence="10">3.2.1.-</ecNumber>
    </recommendedName>
</protein>
<dbReference type="EMBL" id="DF848408">
    <property type="protein sequence ID" value="GAT53580.1"/>
    <property type="molecule type" value="Genomic_DNA"/>
</dbReference>
<evidence type="ECO:0000313" key="13">
    <source>
        <dbReference type="Proteomes" id="UP000815677"/>
    </source>
</evidence>
<dbReference type="PANTHER" id="PTHR11742">
    <property type="entry name" value="MANNOSYL-OLIGOSACCHARIDE ALPHA-1,2-MANNOSIDASE-RELATED"/>
    <property type="match status" value="1"/>
</dbReference>
<sequence length="593" mass="66801">MQAHPNRPPLGQILRHRPFLYAALTALILLAFFFWPREPQQTLALDIHGNSEAFVLPESTSSSEWERRAESVKAAFVHAYSGYEKFAAPHDELRPLTNGFNNPFNGWGVTAVDSLDTMLLMKLDGEYSRTLARISKWTFPMTEFKVASYFETVIRYLGGLLSGYAISQDHVLLERAEDLAQKLDSAFKPYGGIFPVVGVNTYNGRIGGPEIGFLAEIASLQVEYLYLAKASGKKQYYDRAMNIITALAAARLDETGGMMPVKWNLTSLQSDNTHIRLSVGGQADSAHEYLLKQYLLSGRTDKKSLEMYIRTTTHIITNLLYLSPNRHLLYVSEIDYGKATHRMDHLACFLPGLFALGAQLLPLDDLASLGVDPSLASPLAGYSLRDLHLWVAAGLADTCYALYADQPTGLAPDQILVKVSSAKGIPWITEVEKWREEPSWKGKRATPPGVGENLKSVVYTEHERQTGRGRGRDYAIRIAAYLLRPETIESLYILYRVTGDSKWREMGWRIFQSIERETRTEAGYASLSFVEVSPGIKSDSMPSYFLAETLKYLYLLFVDEDPFPLDQWVFNTEAHPLPVFHWTEAERERFAVP</sequence>
<evidence type="ECO:0000256" key="6">
    <source>
        <dbReference type="ARBA" id="ARBA00022837"/>
    </source>
</evidence>
<comment type="catalytic activity">
    <reaction evidence="9">
        <text>N(4)-(alpha-D-Man-(1-&gt;2)-alpha-D-Man-(1-&gt;2)-alpha-D-Man-(1-&gt;3)-[alpha-D-Man-(1-&gt;2)-alpha-D-Man-(1-&gt;3)-[alpha-D-Man-(1-&gt;2)-alpha-D-Man-(1-&gt;6)]-alpha-D-Man-(1-&gt;6)]-beta-D-Man-(1-&gt;4)-beta-D-GlcNAc-(1-&gt;4)-beta-D-GlcNAc)-L-asparaginyl-[protein] (N-glucan mannose isomer 9A1,2,3B1,2,3) + 4 H2O = N(4)-(alpha-D-Man-(1-&gt;3)-[alpha-D-Man-(1-&gt;3)-[alpha-D-Man-(1-&gt;6)]-alpha-D-Man-(1-&gt;6)]-beta-D-Man-(1-&gt;4)-beta-D-GlcNAc-(1-&gt;4)-beta-D-GlcNAc)-L-asparaginyl-[protein] (N-glucan mannose isomer 5A1,2) + 4 beta-D-mannose</text>
        <dbReference type="Rhea" id="RHEA:56008"/>
        <dbReference type="Rhea" id="RHEA-COMP:14356"/>
        <dbReference type="Rhea" id="RHEA-COMP:14367"/>
        <dbReference type="ChEBI" id="CHEBI:15377"/>
        <dbReference type="ChEBI" id="CHEBI:28563"/>
        <dbReference type="ChEBI" id="CHEBI:59087"/>
        <dbReference type="ChEBI" id="CHEBI:139493"/>
        <dbReference type="EC" id="3.2.1.113"/>
    </reaction>
</comment>
<dbReference type="SUPFAM" id="SSF48225">
    <property type="entry name" value="Seven-hairpin glycosidases"/>
    <property type="match status" value="1"/>
</dbReference>
<gene>
    <name evidence="12" type="ORF">MCHLO_10523</name>
</gene>
<comment type="cofactor">
    <cofactor evidence="1">
        <name>Ca(2+)</name>
        <dbReference type="ChEBI" id="CHEBI:29108"/>
    </cofactor>
</comment>
<evidence type="ECO:0000256" key="10">
    <source>
        <dbReference type="RuleBase" id="RU361193"/>
    </source>
</evidence>